<dbReference type="STRING" id="231916.A0A409Y1B0"/>
<dbReference type="Gene3D" id="3.30.70.100">
    <property type="match status" value="1"/>
</dbReference>
<proteinExistence type="predicted"/>
<comment type="caution">
    <text evidence="2">The sequence shown here is derived from an EMBL/GenBank/DDBJ whole genome shotgun (WGS) entry which is preliminary data.</text>
</comment>
<dbReference type="InParanoid" id="A0A409Y1B0"/>
<dbReference type="OrthoDB" id="3830579at2759"/>
<gene>
    <name evidence="2" type="ORF">CVT26_006231</name>
</gene>
<evidence type="ECO:0000256" key="1">
    <source>
        <dbReference type="SAM" id="MobiDB-lite"/>
    </source>
</evidence>
<dbReference type="AlphaFoldDB" id="A0A409Y1B0"/>
<evidence type="ECO:0000313" key="2">
    <source>
        <dbReference type="EMBL" id="PPQ96806.1"/>
    </source>
</evidence>
<protein>
    <recommendedName>
        <fullName evidence="4">ABM domain-containing protein</fullName>
    </recommendedName>
</protein>
<evidence type="ECO:0008006" key="4">
    <source>
        <dbReference type="Google" id="ProtNLM"/>
    </source>
</evidence>
<name>A0A409Y1B0_9AGAR</name>
<organism evidence="2 3">
    <name type="scientific">Gymnopilus dilepis</name>
    <dbReference type="NCBI Taxonomy" id="231916"/>
    <lineage>
        <taxon>Eukaryota</taxon>
        <taxon>Fungi</taxon>
        <taxon>Dikarya</taxon>
        <taxon>Basidiomycota</taxon>
        <taxon>Agaricomycotina</taxon>
        <taxon>Agaricomycetes</taxon>
        <taxon>Agaricomycetidae</taxon>
        <taxon>Agaricales</taxon>
        <taxon>Agaricineae</taxon>
        <taxon>Hymenogastraceae</taxon>
        <taxon>Gymnopilus</taxon>
    </lineage>
</organism>
<sequence>MLARQVGASLKQSRRRIKPQRTKSGRHRNAKTMPLVEIASFITSEYAEDDQEVLDKAIDSLKKTEGCLSVHRGFQVDDSQKSFMIVVWETVDNVDATKRQLGVLLDPLSIQLFFVENDPTNVFESPLPALRFAQPTAGHTAAGLEALCVAFDARVRRQEFVDLPFEWWPLWTIGTSRDNAETTVYLIGWQNAEVHPREGPLVETLAEIDGGCICAFVCRHQTSGFDQGIERDRTSEGTLDQALNVLKATDGCLSVYQGSLLDDKMRKHVIVVWDSDVTKDKLAGSFTLEIELKKLGISSADDLSTILFAIDADPTAHFGASLPELWYGHIKEGYGAADVQVFIETFLEKLELEDNEFCGLTTDDFPAWLLGLSNEGRLAVFIVGWDSNEAINCVIGRPLKDTAQACNLRRSKMLAIEISSFIPLKAFFSDLEAERFNQLINTVKSIKGCLSVHHGFQLQDRSKIYIIASWASYEALTATGMRDGKTLVRSELERLPLSLDSLSDEIFDFTEDPAASLNAHLPELRYTSLRQGYTAAALENYASAYRVQVKNNEHAGIEYAAIPTWYLGLPKSKAGPNVYITGWSSLEDKNHLLHKSVPFVKFMDVVHEHTHTDEKSLSLVKAYIKWSSPPSEDPTDRNFHSQMPVVEIATFKASKAFLSDASSAAFNNAINVLKTTEGCLSVYHGSQLDDKTQKYVIFVQESERNNVRSNKLADSPIAFKNALGDLGLSFADDLSAVLYTFEADPTAIFDAPLPELWYAQTREGYGEADVQAFIKTFFAKLEVKDNEYCGLTADDFPPWLRGLSDEGRPTLYIGGWESEELSSQMPILEVASFKASKAFDSDISSAAFDRVLNVLKGSAGCSGVYHGSELDDQTRKYVIVVRDSSRNDKLLDSSLSTLETELSKLGVAQADELSVILFTFDADPTPLVDAPVPELWYTRPRIGYTEEDGVAAVKLFYAKLEDRQHYGGTSLDEFPLWLVGMNDEVRGPNVYLVGWENNEKRQAFVNSEACQEHLKRVDEVEQYEAKALSVVKV</sequence>
<accession>A0A409Y1B0</accession>
<dbReference type="EMBL" id="NHYE01001322">
    <property type="protein sequence ID" value="PPQ96806.1"/>
    <property type="molecule type" value="Genomic_DNA"/>
</dbReference>
<keyword evidence="3" id="KW-1185">Reference proteome</keyword>
<evidence type="ECO:0000313" key="3">
    <source>
        <dbReference type="Proteomes" id="UP000284706"/>
    </source>
</evidence>
<dbReference type="Proteomes" id="UP000284706">
    <property type="component" value="Unassembled WGS sequence"/>
</dbReference>
<reference evidence="2 3" key="1">
    <citation type="journal article" date="2018" name="Evol. Lett.">
        <title>Horizontal gene cluster transfer increased hallucinogenic mushroom diversity.</title>
        <authorList>
            <person name="Reynolds H.T."/>
            <person name="Vijayakumar V."/>
            <person name="Gluck-Thaler E."/>
            <person name="Korotkin H.B."/>
            <person name="Matheny P.B."/>
            <person name="Slot J.C."/>
        </authorList>
    </citation>
    <scope>NUCLEOTIDE SEQUENCE [LARGE SCALE GENOMIC DNA]</scope>
    <source>
        <strain evidence="2 3">SRW20</strain>
    </source>
</reference>
<feature type="region of interest" description="Disordered" evidence="1">
    <location>
        <begin position="1"/>
        <end position="29"/>
    </location>
</feature>
<feature type="compositionally biased region" description="Basic residues" evidence="1">
    <location>
        <begin position="12"/>
        <end position="29"/>
    </location>
</feature>